<evidence type="ECO:0000313" key="4">
    <source>
        <dbReference type="Proteomes" id="UP000008672"/>
    </source>
</evidence>
<feature type="domain" description="L1 transposable element RRM" evidence="2">
    <location>
        <begin position="58"/>
        <end position="147"/>
    </location>
</feature>
<reference evidence="3" key="3">
    <citation type="submission" date="2025-09" db="UniProtKB">
        <authorList>
            <consortium name="Ensembl"/>
        </authorList>
    </citation>
    <scope>IDENTIFICATION</scope>
</reference>
<sequence length="176" mass="20095">RDIKNIKKKKKKNLSTAEDRISTAEDQIQQLESGMWDLGKTLEAVLTKVDNLENRSCRNNIRIVGFPENVEEGNPISFLSKKIPELLGLESGMDLNIERAHRTLAPCPAPGQHPRAFVVRFLKFQTKELVLCAARSKGTIKWNESSIHFFPDLSHKLQARQQRFAGVRRRLHDKGI</sequence>
<dbReference type="InterPro" id="IPR043636">
    <property type="entry name" value="L1_RRM_dom"/>
</dbReference>
<organism evidence="3 4">
    <name type="scientific">Latimeria chalumnae</name>
    <name type="common">Coelacanth</name>
    <dbReference type="NCBI Taxonomy" id="7897"/>
    <lineage>
        <taxon>Eukaryota</taxon>
        <taxon>Metazoa</taxon>
        <taxon>Chordata</taxon>
        <taxon>Craniata</taxon>
        <taxon>Vertebrata</taxon>
        <taxon>Euteleostomi</taxon>
        <taxon>Coelacanthiformes</taxon>
        <taxon>Coelacanthidae</taxon>
        <taxon>Latimeria</taxon>
    </lineage>
</organism>
<dbReference type="EMBL" id="AFYH01146637">
    <property type="status" value="NOT_ANNOTATED_CDS"/>
    <property type="molecule type" value="Genomic_DNA"/>
</dbReference>
<dbReference type="AlphaFoldDB" id="H3AR08"/>
<reference evidence="3" key="2">
    <citation type="submission" date="2025-08" db="UniProtKB">
        <authorList>
            <consortium name="Ensembl"/>
        </authorList>
    </citation>
    <scope>IDENTIFICATION</scope>
</reference>
<dbReference type="InParanoid" id="H3AR08"/>
<dbReference type="HOGENOM" id="CLU_062834_2_0_1"/>
<keyword evidence="1" id="KW-0175">Coiled coil</keyword>
<evidence type="ECO:0000259" key="2">
    <source>
        <dbReference type="Pfam" id="PF02994"/>
    </source>
</evidence>
<feature type="coiled-coil region" evidence="1">
    <location>
        <begin position="7"/>
        <end position="34"/>
    </location>
</feature>
<dbReference type="FunFam" id="3.30.70.1820:FF:000004">
    <property type="entry name" value="Uncharacterized protein"/>
    <property type="match status" value="1"/>
</dbReference>
<dbReference type="Ensembl" id="ENSLACT00000012171.1">
    <property type="protein sequence ID" value="ENSLACP00000012079.1"/>
    <property type="gene ID" value="ENSLACG00000010633.1"/>
</dbReference>
<dbReference type="eggNOG" id="ENOG502SRQ0">
    <property type="taxonomic scope" value="Eukaryota"/>
</dbReference>
<protein>
    <recommendedName>
        <fullName evidence="2">L1 transposable element RRM domain-containing protein</fullName>
    </recommendedName>
</protein>
<dbReference type="Pfam" id="PF02994">
    <property type="entry name" value="Transposase_22"/>
    <property type="match status" value="1"/>
</dbReference>
<reference evidence="4" key="1">
    <citation type="submission" date="2011-08" db="EMBL/GenBank/DDBJ databases">
        <title>The draft genome of Latimeria chalumnae.</title>
        <authorList>
            <person name="Di Palma F."/>
            <person name="Alfoldi J."/>
            <person name="Johnson J."/>
            <person name="Berlin A."/>
            <person name="Gnerre S."/>
            <person name="Jaffe D."/>
            <person name="MacCallum I."/>
            <person name="Young S."/>
            <person name="Walker B.J."/>
            <person name="Lander E."/>
            <person name="Lindblad-Toh K."/>
        </authorList>
    </citation>
    <scope>NUCLEOTIDE SEQUENCE [LARGE SCALE GENOMIC DNA]</scope>
    <source>
        <strain evidence="4">Wild caught</strain>
    </source>
</reference>
<dbReference type="EMBL" id="AFYH01146636">
    <property type="status" value="NOT_ANNOTATED_CDS"/>
    <property type="molecule type" value="Genomic_DNA"/>
</dbReference>
<proteinExistence type="predicted"/>
<dbReference type="Proteomes" id="UP000008672">
    <property type="component" value="Unassembled WGS sequence"/>
</dbReference>
<dbReference type="PANTHER" id="PTHR11505">
    <property type="entry name" value="L1 TRANSPOSABLE ELEMENT-RELATED"/>
    <property type="match status" value="1"/>
</dbReference>
<name>H3AR08_LATCH</name>
<dbReference type="GeneTree" id="ENSGT00940000163843"/>
<evidence type="ECO:0000256" key="1">
    <source>
        <dbReference type="SAM" id="Coils"/>
    </source>
</evidence>
<accession>H3AR08</accession>
<dbReference type="Gene3D" id="3.30.70.1820">
    <property type="entry name" value="L1 transposable element, RRM domain"/>
    <property type="match status" value="1"/>
</dbReference>
<dbReference type="OMA" id="WNESSIH"/>
<keyword evidence="4" id="KW-1185">Reference proteome</keyword>
<dbReference type="Bgee" id="ENSLACG00000010633">
    <property type="expression patterns" value="Expressed in pelvic fin and 2 other cell types or tissues"/>
</dbReference>
<dbReference type="InterPro" id="IPR004244">
    <property type="entry name" value="Transposase_22"/>
</dbReference>
<evidence type="ECO:0000313" key="3">
    <source>
        <dbReference type="Ensembl" id="ENSLACP00000012079.1"/>
    </source>
</evidence>